<dbReference type="Proteomes" id="UP000886887">
    <property type="component" value="Unassembled WGS sequence"/>
</dbReference>
<evidence type="ECO:0000313" key="3">
    <source>
        <dbReference type="Proteomes" id="UP000886887"/>
    </source>
</evidence>
<dbReference type="InterPro" id="IPR016181">
    <property type="entry name" value="Acyl_CoA_acyltransferase"/>
</dbReference>
<dbReference type="CDD" id="cd04301">
    <property type="entry name" value="NAT_SF"/>
    <property type="match status" value="1"/>
</dbReference>
<reference evidence="2" key="2">
    <citation type="journal article" date="2021" name="PeerJ">
        <title>Extensive microbial diversity within the chicken gut microbiome revealed by metagenomics and culture.</title>
        <authorList>
            <person name="Gilroy R."/>
            <person name="Ravi A."/>
            <person name="Getino M."/>
            <person name="Pursley I."/>
            <person name="Horton D.L."/>
            <person name="Alikhan N.F."/>
            <person name="Baker D."/>
            <person name="Gharbi K."/>
            <person name="Hall N."/>
            <person name="Watson M."/>
            <person name="Adriaenssens E.M."/>
            <person name="Foster-Nyarko E."/>
            <person name="Jarju S."/>
            <person name="Secka A."/>
            <person name="Antonio M."/>
            <person name="Oren A."/>
            <person name="Chaudhuri R.R."/>
            <person name="La Ragione R."/>
            <person name="Hildebrand F."/>
            <person name="Pallen M.J."/>
        </authorList>
    </citation>
    <scope>NUCLEOTIDE SEQUENCE</scope>
    <source>
        <strain evidence="2">ChiSxjej2B14-6234</strain>
    </source>
</reference>
<dbReference type="AlphaFoldDB" id="A0A9D0ZBW9"/>
<dbReference type="SUPFAM" id="SSF55729">
    <property type="entry name" value="Acyl-CoA N-acyltransferases (Nat)"/>
    <property type="match status" value="1"/>
</dbReference>
<comment type="caution">
    <text evidence="2">The sequence shown here is derived from an EMBL/GenBank/DDBJ whole genome shotgun (WGS) entry which is preliminary data.</text>
</comment>
<dbReference type="PROSITE" id="PS51186">
    <property type="entry name" value="GNAT"/>
    <property type="match status" value="1"/>
</dbReference>
<evidence type="ECO:0000313" key="2">
    <source>
        <dbReference type="EMBL" id="HIQ72361.1"/>
    </source>
</evidence>
<dbReference type="GO" id="GO:0016747">
    <property type="term" value="F:acyltransferase activity, transferring groups other than amino-acyl groups"/>
    <property type="evidence" value="ECO:0007669"/>
    <property type="project" value="InterPro"/>
</dbReference>
<protein>
    <submittedName>
        <fullName evidence="2">GNAT family N-acetyltransferase</fullName>
    </submittedName>
</protein>
<dbReference type="EMBL" id="DVFJ01000033">
    <property type="protein sequence ID" value="HIQ72361.1"/>
    <property type="molecule type" value="Genomic_DNA"/>
</dbReference>
<organism evidence="2 3">
    <name type="scientific">Candidatus Onthenecus intestinigallinarum</name>
    <dbReference type="NCBI Taxonomy" id="2840875"/>
    <lineage>
        <taxon>Bacteria</taxon>
        <taxon>Bacillati</taxon>
        <taxon>Bacillota</taxon>
        <taxon>Clostridia</taxon>
        <taxon>Eubacteriales</taxon>
        <taxon>Candidatus Onthenecus</taxon>
    </lineage>
</organism>
<dbReference type="Gene3D" id="3.40.630.30">
    <property type="match status" value="1"/>
</dbReference>
<feature type="domain" description="N-acetyltransferase" evidence="1">
    <location>
        <begin position="12"/>
        <end position="177"/>
    </location>
</feature>
<proteinExistence type="predicted"/>
<name>A0A9D0ZBW9_9FIRM</name>
<dbReference type="Pfam" id="PF00583">
    <property type="entry name" value="Acetyltransf_1"/>
    <property type="match status" value="1"/>
</dbReference>
<dbReference type="InterPro" id="IPR000182">
    <property type="entry name" value="GNAT_dom"/>
</dbReference>
<reference evidence="2" key="1">
    <citation type="submission" date="2020-10" db="EMBL/GenBank/DDBJ databases">
        <authorList>
            <person name="Gilroy R."/>
        </authorList>
    </citation>
    <scope>NUCLEOTIDE SEQUENCE</scope>
    <source>
        <strain evidence="2">ChiSxjej2B14-6234</strain>
    </source>
</reference>
<sequence>MDARIFYQDGDVTVRALTEQDIGPLCREEALQGWPVRDACYRGRLRDMAQGRCVALCALWHGEPAGYVNLYDGADDGPYAGAGLPQIVDFAVLEKYRRRGIGTRLMDVAERLAAGRADAVGLAVGLHSGYGSAQRMYVKRGYVPDGTGAWYRGAQLAQYAPCVNDDDLVLHMQKRLNP</sequence>
<evidence type="ECO:0000259" key="1">
    <source>
        <dbReference type="PROSITE" id="PS51186"/>
    </source>
</evidence>
<gene>
    <name evidence="2" type="ORF">IAB73_09165</name>
</gene>
<accession>A0A9D0ZBW9</accession>